<dbReference type="RefSeq" id="WP_132926587.1">
    <property type="nucleotide sequence ID" value="NZ_SJOI01000001.1"/>
</dbReference>
<protein>
    <submittedName>
        <fullName evidence="1">Uncharacterized protein</fullName>
    </submittedName>
</protein>
<accession>A0A4R1NH00</accession>
<dbReference type="EMBL" id="SJOI01000001">
    <property type="protein sequence ID" value="TCL06852.1"/>
    <property type="molecule type" value="Genomic_DNA"/>
</dbReference>
<reference evidence="1 2" key="1">
    <citation type="submission" date="2019-02" db="EMBL/GenBank/DDBJ databases">
        <title>Investigation of anaerobic lignin degradation for improved lignocellulosic biofuels.</title>
        <authorList>
            <person name="Deangelis K."/>
        </authorList>
    </citation>
    <scope>NUCLEOTIDE SEQUENCE [LARGE SCALE GENOMIC DNA]</scope>
    <source>
        <strain evidence="1 2">159R</strain>
    </source>
</reference>
<sequence>MSKYRCIICGNFITPNKDNFAVGDNVVFAIKKELVNSFRITTRIGKIEWVKDKVAGIKSGNKTFERIFDQLHPADAPSPLAYALGEICECEVPNHG</sequence>
<keyword evidence="2" id="KW-1185">Reference proteome</keyword>
<evidence type="ECO:0000313" key="2">
    <source>
        <dbReference type="Proteomes" id="UP000294555"/>
    </source>
</evidence>
<organism evidence="1 2">
    <name type="scientific">Sodalis ligni</name>
    <dbReference type="NCBI Taxonomy" id="2697027"/>
    <lineage>
        <taxon>Bacteria</taxon>
        <taxon>Pseudomonadati</taxon>
        <taxon>Pseudomonadota</taxon>
        <taxon>Gammaproteobacteria</taxon>
        <taxon>Enterobacterales</taxon>
        <taxon>Bruguierivoracaceae</taxon>
        <taxon>Sodalis</taxon>
    </lineage>
</organism>
<proteinExistence type="predicted"/>
<comment type="caution">
    <text evidence="1">The sequence shown here is derived from an EMBL/GenBank/DDBJ whole genome shotgun (WGS) entry which is preliminary data.</text>
</comment>
<dbReference type="Proteomes" id="UP000294555">
    <property type="component" value="Unassembled WGS sequence"/>
</dbReference>
<evidence type="ECO:0000313" key="1">
    <source>
        <dbReference type="EMBL" id="TCL06852.1"/>
    </source>
</evidence>
<name>A0A4R1NH00_9GAMM</name>
<dbReference type="AlphaFoldDB" id="A0A4R1NH00"/>
<gene>
    <name evidence="1" type="ORF">EZJ58_5149</name>
</gene>
<dbReference type="OrthoDB" id="6694174at2"/>